<keyword evidence="1" id="KW-1133">Transmembrane helix</keyword>
<name>A0A1X1EM21_PANCY</name>
<evidence type="ECO:0000256" key="1">
    <source>
        <dbReference type="SAM" id="Phobius"/>
    </source>
</evidence>
<organism evidence="2 3">
    <name type="scientific">Pantoea cypripedii</name>
    <name type="common">Pectobacterium cypripedii</name>
    <name type="synonym">Erwinia cypripedii</name>
    <dbReference type="NCBI Taxonomy" id="55209"/>
    <lineage>
        <taxon>Bacteria</taxon>
        <taxon>Pseudomonadati</taxon>
        <taxon>Pseudomonadota</taxon>
        <taxon>Gammaproteobacteria</taxon>
        <taxon>Enterobacterales</taxon>
        <taxon>Erwiniaceae</taxon>
        <taxon>Pantoea</taxon>
    </lineage>
</organism>
<dbReference type="RefSeq" id="WP_084879718.1">
    <property type="nucleotide sequence ID" value="NZ_JAGGMY010000002.1"/>
</dbReference>
<keyword evidence="3" id="KW-1185">Reference proteome</keyword>
<gene>
    <name evidence="2" type="ORF">HA50_25810</name>
</gene>
<keyword evidence="1" id="KW-0472">Membrane</keyword>
<dbReference type="EMBL" id="MLJI01000002">
    <property type="protein sequence ID" value="ORM89998.1"/>
    <property type="molecule type" value="Genomic_DNA"/>
</dbReference>
<evidence type="ECO:0000313" key="2">
    <source>
        <dbReference type="EMBL" id="ORM89998.1"/>
    </source>
</evidence>
<sequence>MTLPPDENDLHAWMDGEADEATAEKVERYLQANPEAAAQVAGWRADAQQLRQAMSRQAWAFDRPNPQHLRRRMRQQRLRQLSMAFMLVMAVSIGGVAGWQLKDSQVAVAPQPMEDAVQAYKIFDNQTQTPMDVMASQHAELTSWVARYFINGNPPPNLEQFGFRLVGARLMATAQGPAALIMYQDPQGTRVGWYIRPLEPVKLPHGQRQAEDVMAQYWSDQHYNYALVTPANSSGVTGLRKAVSLATS</sequence>
<dbReference type="OrthoDB" id="9152892at2"/>
<dbReference type="STRING" id="55209.HA50_25810"/>
<protein>
    <submittedName>
        <fullName evidence="2">Anti-sigma factor</fullName>
    </submittedName>
</protein>
<comment type="caution">
    <text evidence="2">The sequence shown here is derived from an EMBL/GenBank/DDBJ whole genome shotgun (WGS) entry which is preliminary data.</text>
</comment>
<reference evidence="2 3" key="1">
    <citation type="journal article" date="2017" name="Antonie Van Leeuwenhoek">
        <title>Phylogenomic resolution of the bacterial genus Pantoea and its relationship with Erwinia and Tatumella.</title>
        <authorList>
            <person name="Palmer M."/>
            <person name="Steenkamp E.T."/>
            <person name="Coetzee M.P."/>
            <person name="Chan W.Y."/>
            <person name="van Zyl E."/>
            <person name="De Maayer P."/>
            <person name="Coutinho T.A."/>
            <person name="Blom J."/>
            <person name="Smits T.H."/>
            <person name="Duffy B."/>
            <person name="Venter S.N."/>
        </authorList>
    </citation>
    <scope>NUCLEOTIDE SEQUENCE [LARGE SCALE GENOMIC DNA]</scope>
    <source>
        <strain evidence="2 3">LMG 2657</strain>
    </source>
</reference>
<dbReference type="Proteomes" id="UP000193749">
    <property type="component" value="Unassembled WGS sequence"/>
</dbReference>
<accession>A0A1X1EM21</accession>
<dbReference type="AlphaFoldDB" id="A0A1X1EM21"/>
<proteinExistence type="predicted"/>
<keyword evidence="1" id="KW-0812">Transmembrane</keyword>
<evidence type="ECO:0000313" key="3">
    <source>
        <dbReference type="Proteomes" id="UP000193749"/>
    </source>
</evidence>
<feature type="transmembrane region" description="Helical" evidence="1">
    <location>
        <begin position="81"/>
        <end position="101"/>
    </location>
</feature>